<keyword evidence="2" id="KW-1185">Reference proteome</keyword>
<reference evidence="1" key="2">
    <citation type="submission" date="2021-09" db="EMBL/GenBank/DDBJ databases">
        <authorList>
            <person name="Jia N."/>
            <person name="Wang J."/>
            <person name="Shi W."/>
            <person name="Du L."/>
            <person name="Sun Y."/>
            <person name="Zhan W."/>
            <person name="Jiang J."/>
            <person name="Wang Q."/>
            <person name="Zhang B."/>
            <person name="Ji P."/>
            <person name="Sakyi L.B."/>
            <person name="Cui X."/>
            <person name="Yuan T."/>
            <person name="Jiang B."/>
            <person name="Yang W."/>
            <person name="Lam T.T.-Y."/>
            <person name="Chang Q."/>
            <person name="Ding S."/>
            <person name="Wang X."/>
            <person name="Zhu J."/>
            <person name="Ruan X."/>
            <person name="Zhao L."/>
            <person name="Wei J."/>
            <person name="Que T."/>
            <person name="Du C."/>
            <person name="Cheng J."/>
            <person name="Dai P."/>
            <person name="Han X."/>
            <person name="Huang E."/>
            <person name="Gao Y."/>
            <person name="Liu J."/>
            <person name="Shao H."/>
            <person name="Ye R."/>
            <person name="Li L."/>
            <person name="Wei W."/>
            <person name="Wang X."/>
            <person name="Wang C."/>
            <person name="Huo Q."/>
            <person name="Li W."/>
            <person name="Guo W."/>
            <person name="Chen H."/>
            <person name="Chen S."/>
            <person name="Zhou L."/>
            <person name="Zhou L."/>
            <person name="Ni X."/>
            <person name="Tian J."/>
            <person name="Zhou Y."/>
            <person name="Sheng Y."/>
            <person name="Liu T."/>
            <person name="Pan Y."/>
            <person name="Xia L."/>
            <person name="Li J."/>
            <person name="Zhao F."/>
            <person name="Cao W."/>
        </authorList>
    </citation>
    <scope>NUCLEOTIDE SEQUENCE</scope>
    <source>
        <strain evidence="1">Rmic-2018</strain>
        <tissue evidence="1">Larvae</tissue>
    </source>
</reference>
<accession>A0A9J6F8V5</accession>
<evidence type="ECO:0000313" key="1">
    <source>
        <dbReference type="EMBL" id="KAH8042619.1"/>
    </source>
</evidence>
<proteinExistence type="predicted"/>
<dbReference type="AlphaFoldDB" id="A0A9J6F8V5"/>
<organism evidence="1 2">
    <name type="scientific">Rhipicephalus microplus</name>
    <name type="common">Cattle tick</name>
    <name type="synonym">Boophilus microplus</name>
    <dbReference type="NCBI Taxonomy" id="6941"/>
    <lineage>
        <taxon>Eukaryota</taxon>
        <taxon>Metazoa</taxon>
        <taxon>Ecdysozoa</taxon>
        <taxon>Arthropoda</taxon>
        <taxon>Chelicerata</taxon>
        <taxon>Arachnida</taxon>
        <taxon>Acari</taxon>
        <taxon>Parasitiformes</taxon>
        <taxon>Ixodida</taxon>
        <taxon>Ixodoidea</taxon>
        <taxon>Ixodidae</taxon>
        <taxon>Rhipicephalinae</taxon>
        <taxon>Rhipicephalus</taxon>
        <taxon>Boophilus</taxon>
    </lineage>
</organism>
<protein>
    <submittedName>
        <fullName evidence="1">Uncharacterized protein</fullName>
    </submittedName>
</protein>
<gene>
    <name evidence="1" type="ORF">HPB51_024851</name>
</gene>
<dbReference type="EMBL" id="JABSTU010000001">
    <property type="protein sequence ID" value="KAH8042619.1"/>
    <property type="molecule type" value="Genomic_DNA"/>
</dbReference>
<comment type="caution">
    <text evidence="1">The sequence shown here is derived from an EMBL/GenBank/DDBJ whole genome shotgun (WGS) entry which is preliminary data.</text>
</comment>
<evidence type="ECO:0000313" key="2">
    <source>
        <dbReference type="Proteomes" id="UP000821866"/>
    </source>
</evidence>
<reference evidence="1" key="1">
    <citation type="journal article" date="2020" name="Cell">
        <title>Large-Scale Comparative Analyses of Tick Genomes Elucidate Their Genetic Diversity and Vector Capacities.</title>
        <authorList>
            <consortium name="Tick Genome and Microbiome Consortium (TIGMIC)"/>
            <person name="Jia N."/>
            <person name="Wang J."/>
            <person name="Shi W."/>
            <person name="Du L."/>
            <person name="Sun Y."/>
            <person name="Zhan W."/>
            <person name="Jiang J.F."/>
            <person name="Wang Q."/>
            <person name="Zhang B."/>
            <person name="Ji P."/>
            <person name="Bell-Sakyi L."/>
            <person name="Cui X.M."/>
            <person name="Yuan T.T."/>
            <person name="Jiang B.G."/>
            <person name="Yang W.F."/>
            <person name="Lam T.T."/>
            <person name="Chang Q.C."/>
            <person name="Ding S.J."/>
            <person name="Wang X.J."/>
            <person name="Zhu J.G."/>
            <person name="Ruan X.D."/>
            <person name="Zhao L."/>
            <person name="Wei J.T."/>
            <person name="Ye R.Z."/>
            <person name="Que T.C."/>
            <person name="Du C.H."/>
            <person name="Zhou Y.H."/>
            <person name="Cheng J.X."/>
            <person name="Dai P.F."/>
            <person name="Guo W.B."/>
            <person name="Han X.H."/>
            <person name="Huang E.J."/>
            <person name="Li L.F."/>
            <person name="Wei W."/>
            <person name="Gao Y.C."/>
            <person name="Liu J.Z."/>
            <person name="Shao H.Z."/>
            <person name="Wang X."/>
            <person name="Wang C.C."/>
            <person name="Yang T.C."/>
            <person name="Huo Q.B."/>
            <person name="Li W."/>
            <person name="Chen H.Y."/>
            <person name="Chen S.E."/>
            <person name="Zhou L.G."/>
            <person name="Ni X.B."/>
            <person name="Tian J.H."/>
            <person name="Sheng Y."/>
            <person name="Liu T."/>
            <person name="Pan Y.S."/>
            <person name="Xia L.Y."/>
            <person name="Li J."/>
            <person name="Zhao F."/>
            <person name="Cao W.C."/>
        </authorList>
    </citation>
    <scope>NUCLEOTIDE SEQUENCE</scope>
    <source>
        <strain evidence="1">Rmic-2018</strain>
    </source>
</reference>
<dbReference type="VEuPathDB" id="VectorBase:LOC119177311"/>
<name>A0A9J6F8V5_RHIMP</name>
<sequence length="114" mass="12866">MRVKRSAGRVISNRIFSEEAMKIANSMQLGNFIASSHYINSKKQQFGLPMRRATNESQKTPEKLSEVASAVRCSANSLRRNNGYTLYNMANMDQTMVRIDNTTNRMNVVGESTI</sequence>
<dbReference type="Proteomes" id="UP000821866">
    <property type="component" value="Chromosome 1"/>
</dbReference>